<keyword evidence="2" id="KW-0548">Nucleotidyltransferase</keyword>
<keyword evidence="3" id="KW-1185">Reference proteome</keyword>
<keyword evidence="2" id="KW-0695">RNA-directed DNA polymerase</keyword>
<evidence type="ECO:0000313" key="2">
    <source>
        <dbReference type="EMBL" id="GJS95329.1"/>
    </source>
</evidence>
<comment type="caution">
    <text evidence="2">The sequence shown here is derived from an EMBL/GenBank/DDBJ whole genome shotgun (WGS) entry which is preliminary data.</text>
</comment>
<gene>
    <name evidence="2" type="ORF">Tco_0802297</name>
</gene>
<proteinExistence type="predicted"/>
<dbReference type="PANTHER" id="PTHR34072:SF52">
    <property type="entry name" value="RIBONUCLEASE H"/>
    <property type="match status" value="1"/>
</dbReference>
<evidence type="ECO:0000313" key="3">
    <source>
        <dbReference type="Proteomes" id="UP001151760"/>
    </source>
</evidence>
<sequence>MTKLTQKGVMFDWGDKEEESFQLIKKKFCSALILVLPEGSEDFVVYCDASHKGLGDVLMQREKVIAYASRQLKTHEKNYTTHDLELGAVHILDQKELNMRQRCWLELLSDYDCEIRYHPGKANVVADALSRKEREPLRVQALVMTIGLNLTNQILNAQAKEMQAENIEAEDLGVQPEIPQWKWEKITMDFITKLPNASNGYDTIWVIIDRLTKDAQLTGQELIHETTEKIVQIKQRIQAARDRQKSYADVRHKPLKFQVGDRVMLKLGIPLEELHIDDKLYFVEEPVEIMDREVKRLRKIHIPIIKVQWNSKRGPEFTWEREDQFRKKYSHLFTKTAPSTSVAS</sequence>
<evidence type="ECO:0000259" key="1">
    <source>
        <dbReference type="Pfam" id="PF17919"/>
    </source>
</evidence>
<accession>A0ABQ4ZYE2</accession>
<dbReference type="Proteomes" id="UP001151760">
    <property type="component" value="Unassembled WGS sequence"/>
</dbReference>
<dbReference type="PANTHER" id="PTHR34072">
    <property type="entry name" value="ENZYMATIC POLYPROTEIN-RELATED"/>
    <property type="match status" value="1"/>
</dbReference>
<dbReference type="EMBL" id="BQNB010011800">
    <property type="protein sequence ID" value="GJS95329.1"/>
    <property type="molecule type" value="Genomic_DNA"/>
</dbReference>
<dbReference type="GO" id="GO:0003964">
    <property type="term" value="F:RNA-directed DNA polymerase activity"/>
    <property type="evidence" value="ECO:0007669"/>
    <property type="project" value="UniProtKB-KW"/>
</dbReference>
<organism evidence="2 3">
    <name type="scientific">Tanacetum coccineum</name>
    <dbReference type="NCBI Taxonomy" id="301880"/>
    <lineage>
        <taxon>Eukaryota</taxon>
        <taxon>Viridiplantae</taxon>
        <taxon>Streptophyta</taxon>
        <taxon>Embryophyta</taxon>
        <taxon>Tracheophyta</taxon>
        <taxon>Spermatophyta</taxon>
        <taxon>Magnoliopsida</taxon>
        <taxon>eudicotyledons</taxon>
        <taxon>Gunneridae</taxon>
        <taxon>Pentapetalae</taxon>
        <taxon>asterids</taxon>
        <taxon>campanulids</taxon>
        <taxon>Asterales</taxon>
        <taxon>Asteraceae</taxon>
        <taxon>Asteroideae</taxon>
        <taxon>Anthemideae</taxon>
        <taxon>Anthemidinae</taxon>
        <taxon>Tanacetum</taxon>
    </lineage>
</organism>
<dbReference type="CDD" id="cd09274">
    <property type="entry name" value="RNase_HI_RT_Ty3"/>
    <property type="match status" value="1"/>
</dbReference>
<name>A0ABQ4ZYE2_9ASTR</name>
<protein>
    <submittedName>
        <fullName evidence="2">Reverse transcriptase domain-containing protein</fullName>
    </submittedName>
</protein>
<dbReference type="InterPro" id="IPR043502">
    <property type="entry name" value="DNA/RNA_pol_sf"/>
</dbReference>
<feature type="domain" description="Reverse transcriptase/retrotransposon-derived protein RNase H-like" evidence="1">
    <location>
        <begin position="13"/>
        <end position="90"/>
    </location>
</feature>
<reference evidence="2" key="1">
    <citation type="journal article" date="2022" name="Int. J. Mol. Sci.">
        <title>Draft Genome of Tanacetum Coccineum: Genomic Comparison of Closely Related Tanacetum-Family Plants.</title>
        <authorList>
            <person name="Yamashiro T."/>
            <person name="Shiraishi A."/>
            <person name="Nakayama K."/>
            <person name="Satake H."/>
        </authorList>
    </citation>
    <scope>NUCLEOTIDE SEQUENCE</scope>
</reference>
<dbReference type="SUPFAM" id="SSF56672">
    <property type="entry name" value="DNA/RNA polymerases"/>
    <property type="match status" value="1"/>
</dbReference>
<reference evidence="2" key="2">
    <citation type="submission" date="2022-01" db="EMBL/GenBank/DDBJ databases">
        <authorList>
            <person name="Yamashiro T."/>
            <person name="Shiraishi A."/>
            <person name="Satake H."/>
            <person name="Nakayama K."/>
        </authorList>
    </citation>
    <scope>NUCLEOTIDE SEQUENCE</scope>
</reference>
<dbReference type="InterPro" id="IPR041577">
    <property type="entry name" value="RT_RNaseH_2"/>
</dbReference>
<keyword evidence="2" id="KW-0808">Transferase</keyword>
<dbReference type="Pfam" id="PF17919">
    <property type="entry name" value="RT_RNaseH_2"/>
    <property type="match status" value="1"/>
</dbReference>